<reference evidence="2 3" key="1">
    <citation type="submission" date="2020-08" db="EMBL/GenBank/DDBJ databases">
        <title>Cohnella phylogeny.</title>
        <authorList>
            <person name="Dunlap C."/>
        </authorList>
    </citation>
    <scope>NUCLEOTIDE SEQUENCE [LARGE SCALE GENOMIC DNA]</scope>
    <source>
        <strain evidence="2 3">DSM 25239</strain>
    </source>
</reference>
<gene>
    <name evidence="2" type="ORF">H7B90_27250</name>
</gene>
<dbReference type="Gene3D" id="3.30.310.160">
    <property type="entry name" value="YycH protein, domain 2"/>
    <property type="match status" value="1"/>
</dbReference>
<dbReference type="CDD" id="cd15787">
    <property type="entry name" value="YycH_N"/>
    <property type="match status" value="1"/>
</dbReference>
<name>A0A841U2Y3_9BACL</name>
<dbReference type="InterPro" id="IPR009996">
    <property type="entry name" value="YycH"/>
</dbReference>
<feature type="domain" description="Regulatory protein YycH" evidence="1">
    <location>
        <begin position="4"/>
        <end position="419"/>
    </location>
</feature>
<dbReference type="Pfam" id="PF07435">
    <property type="entry name" value="YycH"/>
    <property type="match status" value="1"/>
</dbReference>
<dbReference type="Proteomes" id="UP000553776">
    <property type="component" value="Unassembled WGS sequence"/>
</dbReference>
<organism evidence="2 3">
    <name type="scientific">Cohnella xylanilytica</name>
    <dbReference type="NCBI Taxonomy" id="557555"/>
    <lineage>
        <taxon>Bacteria</taxon>
        <taxon>Bacillati</taxon>
        <taxon>Bacillota</taxon>
        <taxon>Bacilli</taxon>
        <taxon>Bacillales</taxon>
        <taxon>Paenibacillaceae</taxon>
        <taxon>Cohnella</taxon>
    </lineage>
</organism>
<sequence length="427" mass="48244">MIEKGKSALLALLVVASLVQSYLLAYSMPSMEAKVRTEQDYVTTDPLGPEEQVENLLLPEQLVLHLGADKHTVFYPNDTFYDMVLDKLRGREFKGFQQDTIESVNWDQVRKDDVGIEVRFGRAVPFELLQRVFKLDSNFLFSADSVSRIWIFARKDREEVRTFFFSSDGRNVYESLRADLTVQDVQQYAGFGQYWTPFLYSDGGVYVPEAAKTYDAVRVPFTRYTPDQIQRNLFFDPATTRMIQDRQDGTQIYTDSKKGLIVEQESGWLSYSDPVAPTSSQNSLSDNITSAVLFINQHGGWNGTHRLVRGEGSASDSVIRFQQYYRGLPIIPTGGFRFGYIQLTIQQGNVSSYERSLLVLGEKDKKLSPQRKLPAGDALKTMIKEAAAGGIVESIFPAYRPQLEKDSVLLQPVWAIRLAGGEVRTVG</sequence>
<dbReference type="AlphaFoldDB" id="A0A841U2Y3"/>
<dbReference type="EMBL" id="JACJVR010000111">
    <property type="protein sequence ID" value="MBB6695097.1"/>
    <property type="molecule type" value="Genomic_DNA"/>
</dbReference>
<accession>A0A841U2Y3</accession>
<dbReference type="RefSeq" id="WP_185139059.1">
    <property type="nucleotide sequence ID" value="NZ_JACJVR010000111.1"/>
</dbReference>
<comment type="caution">
    <text evidence="2">The sequence shown here is derived from an EMBL/GenBank/DDBJ whole genome shotgun (WGS) entry which is preliminary data.</text>
</comment>
<protein>
    <recommendedName>
        <fullName evidence="1">Regulatory protein YycH domain-containing protein</fullName>
    </recommendedName>
</protein>
<evidence type="ECO:0000313" key="2">
    <source>
        <dbReference type="EMBL" id="MBB6695097.1"/>
    </source>
</evidence>
<evidence type="ECO:0000313" key="3">
    <source>
        <dbReference type="Proteomes" id="UP000553776"/>
    </source>
</evidence>
<dbReference type="InterPro" id="IPR042274">
    <property type="entry name" value="YycH/YycI_2"/>
</dbReference>
<proteinExistence type="predicted"/>
<keyword evidence="3" id="KW-1185">Reference proteome</keyword>
<evidence type="ECO:0000259" key="1">
    <source>
        <dbReference type="Pfam" id="PF07435"/>
    </source>
</evidence>